<gene>
    <name evidence="1" type="ORF">Aau02nite_81730</name>
</gene>
<accession>A0A919SV91</accession>
<comment type="caution">
    <text evidence="1">The sequence shown here is derived from an EMBL/GenBank/DDBJ whole genome shotgun (WGS) entry which is preliminary data.</text>
</comment>
<sequence length="114" mass="12762">MSIRKSRRAVMAELLLLADPTAIRIRPDGESMAFDFDTIAELRSWLHLAGLDAPDLLTGRHDGTDDDGWPFRSMYAYPTWHGWKIYARAFEHTDTAAPLDPHTADQLAALAVTP</sequence>
<organism evidence="1 2">
    <name type="scientific">Actinoplanes auranticolor</name>
    <dbReference type="NCBI Taxonomy" id="47988"/>
    <lineage>
        <taxon>Bacteria</taxon>
        <taxon>Bacillati</taxon>
        <taxon>Actinomycetota</taxon>
        <taxon>Actinomycetes</taxon>
        <taxon>Micromonosporales</taxon>
        <taxon>Micromonosporaceae</taxon>
        <taxon>Actinoplanes</taxon>
    </lineage>
</organism>
<protein>
    <submittedName>
        <fullName evidence="1">Uncharacterized protein</fullName>
    </submittedName>
</protein>
<evidence type="ECO:0000313" key="2">
    <source>
        <dbReference type="Proteomes" id="UP000681340"/>
    </source>
</evidence>
<name>A0A919SV91_9ACTN</name>
<dbReference type="AlphaFoldDB" id="A0A919SV91"/>
<dbReference type="Proteomes" id="UP000681340">
    <property type="component" value="Unassembled WGS sequence"/>
</dbReference>
<proteinExistence type="predicted"/>
<dbReference type="EMBL" id="BOQL01000076">
    <property type="protein sequence ID" value="GIM78614.1"/>
    <property type="molecule type" value="Genomic_DNA"/>
</dbReference>
<keyword evidence="2" id="KW-1185">Reference proteome</keyword>
<reference evidence="1" key="1">
    <citation type="submission" date="2021-03" db="EMBL/GenBank/DDBJ databases">
        <title>Whole genome shotgun sequence of Actinoplanes auranticolor NBRC 12245.</title>
        <authorList>
            <person name="Komaki H."/>
            <person name="Tamura T."/>
        </authorList>
    </citation>
    <scope>NUCLEOTIDE SEQUENCE</scope>
    <source>
        <strain evidence="1">NBRC 12245</strain>
    </source>
</reference>
<evidence type="ECO:0000313" key="1">
    <source>
        <dbReference type="EMBL" id="GIM78614.1"/>
    </source>
</evidence>